<protein>
    <submittedName>
        <fullName evidence="1">Glutamine amidotransferase</fullName>
    </submittedName>
</protein>
<accession>A0ACD5FEB8</accession>
<dbReference type="Proteomes" id="UP000076193">
    <property type="component" value="Plasmid unnamed1"/>
</dbReference>
<evidence type="ECO:0000313" key="2">
    <source>
        <dbReference type="Proteomes" id="UP000076193"/>
    </source>
</evidence>
<reference evidence="1" key="1">
    <citation type="submission" date="2024-10" db="EMBL/GenBank/DDBJ databases">
        <title>Strain of Rhizobium-related bacteria isolated fromm roots of Vavilovia formosa.</title>
        <authorList>
            <person name="Kimeklis A."/>
            <person name="Afonin A."/>
        </authorList>
    </citation>
    <scope>NUCLEOTIDE SEQUENCE</scope>
    <source>
        <strain evidence="1">Vaf12</strain>
    </source>
</reference>
<keyword evidence="1" id="KW-0614">Plasmid</keyword>
<dbReference type="EMBL" id="CP171845">
    <property type="protein sequence ID" value="XKQ43602.1"/>
    <property type="molecule type" value="Genomic_DNA"/>
</dbReference>
<proteinExistence type="predicted"/>
<keyword evidence="1" id="KW-0315">Glutamine amidotransferase</keyword>
<sequence>MRGALIAWTTDIGPHWLSQDFMQRPGYDLLMANMIRWLAREI</sequence>
<geneLocation type="plasmid" evidence="1 2">
    <name>unnamed1</name>
</geneLocation>
<evidence type="ECO:0000313" key="1">
    <source>
        <dbReference type="EMBL" id="XKQ43602.1"/>
    </source>
</evidence>
<gene>
    <name evidence="1" type="ORF">A4A59_029030</name>
</gene>
<organism evidence="1 2">
    <name type="scientific">Rhizobium leguminosarum</name>
    <dbReference type="NCBI Taxonomy" id="384"/>
    <lineage>
        <taxon>Bacteria</taxon>
        <taxon>Pseudomonadati</taxon>
        <taxon>Pseudomonadota</taxon>
        <taxon>Alphaproteobacteria</taxon>
        <taxon>Hyphomicrobiales</taxon>
        <taxon>Rhizobiaceae</taxon>
        <taxon>Rhizobium/Agrobacterium group</taxon>
        <taxon>Rhizobium</taxon>
    </lineage>
</organism>
<name>A0ACD5FEB8_RHILE</name>